<dbReference type="GO" id="GO:0016747">
    <property type="term" value="F:acyltransferase activity, transferring groups other than amino-acyl groups"/>
    <property type="evidence" value="ECO:0007669"/>
    <property type="project" value="InterPro"/>
</dbReference>
<dbReference type="Proteomes" id="UP000323909">
    <property type="component" value="Unassembled WGS sequence"/>
</dbReference>
<feature type="domain" description="N-acetyltransferase" evidence="1">
    <location>
        <begin position="21"/>
        <end position="172"/>
    </location>
</feature>
<dbReference type="RefSeq" id="WP_150054679.1">
    <property type="nucleotide sequence ID" value="NZ_VWXT01000044.1"/>
</dbReference>
<name>A0A5M8FS77_PSEVE</name>
<protein>
    <submittedName>
        <fullName evidence="2">GNAT family N-acetyltransferase</fullName>
    </submittedName>
</protein>
<proteinExistence type="predicted"/>
<dbReference type="Gene3D" id="3.40.630.30">
    <property type="match status" value="1"/>
</dbReference>
<dbReference type="InterPro" id="IPR000182">
    <property type="entry name" value="GNAT_dom"/>
</dbReference>
<sequence length="201" mass="22492">MNRDVDPQALPGCSIEGIRVVELQGRDEAELQRFFAQAPDYFLAVNGEPATPNEAREELQGQLPPGWRCRRMYWLGYRDGQGQLVAVVNIAADLLALGVWHIGLLLVDSRLHGTGLAQRLHVDLEAWAVTQGAEWLRLTVVLGNAKAERFWPKLGYVTVRTREGIRMGRQVNRVAIQVKALAGGQVDDYLRRVARDRADAQ</sequence>
<dbReference type="Pfam" id="PF00583">
    <property type="entry name" value="Acetyltransf_1"/>
    <property type="match status" value="1"/>
</dbReference>
<accession>A0A5M8FS77</accession>
<dbReference type="InterPro" id="IPR016181">
    <property type="entry name" value="Acyl_CoA_acyltransferase"/>
</dbReference>
<dbReference type="CDD" id="cd04301">
    <property type="entry name" value="NAT_SF"/>
    <property type="match status" value="1"/>
</dbReference>
<dbReference type="PROSITE" id="PS51186">
    <property type="entry name" value="GNAT"/>
    <property type="match status" value="1"/>
</dbReference>
<gene>
    <name evidence="2" type="ORF">F3K53_04130</name>
</gene>
<reference evidence="2 3" key="1">
    <citation type="submission" date="2019-09" db="EMBL/GenBank/DDBJ databases">
        <title>Genomic sequencing of 4 copper resistant soil isolates.</title>
        <authorList>
            <person name="Havryliuk O."/>
        </authorList>
    </citation>
    <scope>NUCLEOTIDE SEQUENCE [LARGE SCALE GENOMIC DNA]</scope>
    <source>
        <strain evidence="2 3">UKR4</strain>
    </source>
</reference>
<keyword evidence="2" id="KW-0808">Transferase</keyword>
<evidence type="ECO:0000313" key="3">
    <source>
        <dbReference type="Proteomes" id="UP000323909"/>
    </source>
</evidence>
<dbReference type="SUPFAM" id="SSF55729">
    <property type="entry name" value="Acyl-CoA N-acyltransferases (Nat)"/>
    <property type="match status" value="1"/>
</dbReference>
<evidence type="ECO:0000259" key="1">
    <source>
        <dbReference type="PROSITE" id="PS51186"/>
    </source>
</evidence>
<comment type="caution">
    <text evidence="2">The sequence shown here is derived from an EMBL/GenBank/DDBJ whole genome shotgun (WGS) entry which is preliminary data.</text>
</comment>
<dbReference type="EMBL" id="VWXT01000044">
    <property type="protein sequence ID" value="KAA6186195.1"/>
    <property type="molecule type" value="Genomic_DNA"/>
</dbReference>
<organism evidence="2 3">
    <name type="scientific">Pseudomonas veronii</name>
    <dbReference type="NCBI Taxonomy" id="76761"/>
    <lineage>
        <taxon>Bacteria</taxon>
        <taxon>Pseudomonadati</taxon>
        <taxon>Pseudomonadota</taxon>
        <taxon>Gammaproteobacteria</taxon>
        <taxon>Pseudomonadales</taxon>
        <taxon>Pseudomonadaceae</taxon>
        <taxon>Pseudomonas</taxon>
    </lineage>
</organism>
<dbReference type="AlphaFoldDB" id="A0A5M8FS77"/>
<evidence type="ECO:0000313" key="2">
    <source>
        <dbReference type="EMBL" id="KAA6186195.1"/>
    </source>
</evidence>